<dbReference type="PANTHER" id="PTHR30535">
    <property type="entry name" value="VITAMIN B12-BINDING PROTEIN"/>
    <property type="match status" value="1"/>
</dbReference>
<dbReference type="CDD" id="cd01141">
    <property type="entry name" value="TroA_d"/>
    <property type="match status" value="1"/>
</dbReference>
<proteinExistence type="predicted"/>
<name>A0A9D2L3T1_9BACT</name>
<protein>
    <submittedName>
        <fullName evidence="3">ABC transporter substrate-binding protein</fullName>
    </submittedName>
</protein>
<accession>A0A9D2L3T1</accession>
<dbReference type="PANTHER" id="PTHR30535:SF34">
    <property type="entry name" value="MOLYBDATE-BINDING PROTEIN MOLA"/>
    <property type="match status" value="1"/>
</dbReference>
<sequence length="381" mass="42361">MTRNVFKLLLPLLGLWAVACTHRGADLSAYDRTIYRPAYAAGFEIVGAEGMQSTILKVFNPWQGAQDTETMLFIARNGEKAPEGFAGQVVQAGAQRIVCMSSTHVAELDALGESARIVGGSGVDYLCNEYIATHRDRVADIGYEGNLNYEQLVALEPDLVLIYGVTSASGMEPKLQELGIPYTYIGDYLEESPLGKAEWMVAIAEILDRREEGERIYAGIPERYNALKALASQVPGRPSVMLNMPYGDNWFMPSTGSYQVRLLRDAGAELAGAEDTGNSSRSIDLEEAYRLASEAEFWLNTNQVNTRSEFLQQLPKFAEVSSVKQNRIYNNTLRQNAAGGNDYWESGVMQPDVVLHDLIVIFHPELLEANDRELHFYRQLN</sequence>
<keyword evidence="1" id="KW-0732">Signal</keyword>
<dbReference type="EMBL" id="DWYR01000006">
    <property type="protein sequence ID" value="HJA98305.1"/>
    <property type="molecule type" value="Genomic_DNA"/>
</dbReference>
<dbReference type="GO" id="GO:0071281">
    <property type="term" value="P:cellular response to iron ion"/>
    <property type="evidence" value="ECO:0007669"/>
    <property type="project" value="TreeGrafter"/>
</dbReference>
<dbReference type="PROSITE" id="PS50983">
    <property type="entry name" value="FE_B12_PBP"/>
    <property type="match status" value="1"/>
</dbReference>
<dbReference type="Proteomes" id="UP000824259">
    <property type="component" value="Unassembled WGS sequence"/>
</dbReference>
<comment type="caution">
    <text evidence="3">The sequence shown here is derived from an EMBL/GenBank/DDBJ whole genome shotgun (WGS) entry which is preliminary data.</text>
</comment>
<gene>
    <name evidence="3" type="ORF">H9779_01725</name>
</gene>
<dbReference type="SUPFAM" id="SSF53807">
    <property type="entry name" value="Helical backbone' metal receptor"/>
    <property type="match status" value="1"/>
</dbReference>
<evidence type="ECO:0000313" key="3">
    <source>
        <dbReference type="EMBL" id="HJA98305.1"/>
    </source>
</evidence>
<feature type="chain" id="PRO_5038417910" evidence="1">
    <location>
        <begin position="20"/>
        <end position="381"/>
    </location>
</feature>
<dbReference type="InterPro" id="IPR002491">
    <property type="entry name" value="ABC_transptr_periplasmic_BD"/>
</dbReference>
<dbReference type="Gene3D" id="3.40.50.1980">
    <property type="entry name" value="Nitrogenase molybdenum iron protein domain"/>
    <property type="match status" value="2"/>
</dbReference>
<dbReference type="Pfam" id="PF01497">
    <property type="entry name" value="Peripla_BP_2"/>
    <property type="match status" value="1"/>
</dbReference>
<feature type="domain" description="Fe/B12 periplasmic-binding" evidence="2">
    <location>
        <begin position="96"/>
        <end position="366"/>
    </location>
</feature>
<reference evidence="3" key="1">
    <citation type="journal article" date="2021" name="PeerJ">
        <title>Extensive microbial diversity within the chicken gut microbiome revealed by metagenomics and culture.</title>
        <authorList>
            <person name="Gilroy R."/>
            <person name="Ravi A."/>
            <person name="Getino M."/>
            <person name="Pursley I."/>
            <person name="Horton D.L."/>
            <person name="Alikhan N.F."/>
            <person name="Baker D."/>
            <person name="Gharbi K."/>
            <person name="Hall N."/>
            <person name="Watson M."/>
            <person name="Adriaenssens E.M."/>
            <person name="Foster-Nyarko E."/>
            <person name="Jarju S."/>
            <person name="Secka A."/>
            <person name="Antonio M."/>
            <person name="Oren A."/>
            <person name="Chaudhuri R.R."/>
            <person name="La Ragione R."/>
            <person name="Hildebrand F."/>
            <person name="Pallen M.J."/>
        </authorList>
    </citation>
    <scope>NUCLEOTIDE SEQUENCE</scope>
    <source>
        <strain evidence="3">CHK169-11906</strain>
    </source>
</reference>
<reference evidence="3" key="2">
    <citation type="submission" date="2021-04" db="EMBL/GenBank/DDBJ databases">
        <authorList>
            <person name="Gilroy R."/>
        </authorList>
    </citation>
    <scope>NUCLEOTIDE SEQUENCE</scope>
    <source>
        <strain evidence="3">CHK169-11906</strain>
    </source>
</reference>
<feature type="signal peptide" evidence="1">
    <location>
        <begin position="1"/>
        <end position="19"/>
    </location>
</feature>
<evidence type="ECO:0000259" key="2">
    <source>
        <dbReference type="PROSITE" id="PS50983"/>
    </source>
</evidence>
<evidence type="ECO:0000313" key="4">
    <source>
        <dbReference type="Proteomes" id="UP000824259"/>
    </source>
</evidence>
<evidence type="ECO:0000256" key="1">
    <source>
        <dbReference type="SAM" id="SignalP"/>
    </source>
</evidence>
<dbReference type="PROSITE" id="PS51257">
    <property type="entry name" value="PROKAR_LIPOPROTEIN"/>
    <property type="match status" value="1"/>
</dbReference>
<dbReference type="InterPro" id="IPR050902">
    <property type="entry name" value="ABC_Transporter_SBP"/>
</dbReference>
<organism evidence="3 4">
    <name type="scientific">Candidatus Alistipes avicola</name>
    <dbReference type="NCBI Taxonomy" id="2838432"/>
    <lineage>
        <taxon>Bacteria</taxon>
        <taxon>Pseudomonadati</taxon>
        <taxon>Bacteroidota</taxon>
        <taxon>Bacteroidia</taxon>
        <taxon>Bacteroidales</taxon>
        <taxon>Rikenellaceae</taxon>
        <taxon>Alistipes</taxon>
    </lineage>
</organism>
<dbReference type="AlphaFoldDB" id="A0A9D2L3T1"/>